<dbReference type="InterPro" id="IPR020846">
    <property type="entry name" value="MFS_dom"/>
</dbReference>
<feature type="transmembrane region" description="Helical" evidence="6">
    <location>
        <begin position="269"/>
        <end position="290"/>
    </location>
</feature>
<sequence>MEAKKHSWHGPKQIGMMIYTAILFLIGTSIIGGNNNTVFPMFSEIRGWDVNVINVVSGLACIAKAIGVLVLARVVRKTGAKNLTTVTLILSALLLIVFGTTKSLPLFLIVILIIGFLGGGYEKNGGMTLTASWWPTKKGIVLGFTTMGIVAMNFLYVPMMPKLLGKLGLGGGMTVIAVILIIVAIITAICVKNNPEEAGEYPDGDPTYAVNGAEIAQMMKEYKSPFTIGKVLKDKNTWFIGLGSALAFLAVMSYIASAIPAMLAIGYAYTQAAAIFAVGGIMGIVGSFIFGIIDQKIGTKKAFVAYFVFIIIGFVALLGMPKGLTFCWISGVVIFAAQGALCNLLPSYVASKYGRWDYTAGYQVIGTIFEIGAGIGVMMTGFFAGNIMGMYIFDIVVLVIGLIFMALSSDKFIGKR</sequence>
<feature type="domain" description="Major facilitator superfamily (MFS) profile" evidence="7">
    <location>
        <begin position="13"/>
        <end position="413"/>
    </location>
</feature>
<dbReference type="Pfam" id="PF07690">
    <property type="entry name" value="MFS_1"/>
    <property type="match status" value="1"/>
</dbReference>
<keyword evidence="9" id="KW-1185">Reference proteome</keyword>
<feature type="transmembrane region" description="Helical" evidence="6">
    <location>
        <begin position="238"/>
        <end position="263"/>
    </location>
</feature>
<feature type="transmembrane region" description="Helical" evidence="6">
    <location>
        <begin position="104"/>
        <end position="121"/>
    </location>
</feature>
<feature type="transmembrane region" description="Helical" evidence="6">
    <location>
        <begin position="141"/>
        <end position="159"/>
    </location>
</feature>
<dbReference type="GO" id="GO:0022857">
    <property type="term" value="F:transmembrane transporter activity"/>
    <property type="evidence" value="ECO:0007669"/>
    <property type="project" value="InterPro"/>
</dbReference>
<feature type="transmembrane region" description="Helical" evidence="6">
    <location>
        <begin position="171"/>
        <end position="191"/>
    </location>
</feature>
<evidence type="ECO:0000259" key="7">
    <source>
        <dbReference type="PROSITE" id="PS50850"/>
    </source>
</evidence>
<reference evidence="8 9" key="1">
    <citation type="submission" date="2014-09" db="EMBL/GenBank/DDBJ databases">
        <title>Butyrate-producing bacteria isolated from human gut.</title>
        <authorList>
            <person name="Zhang Q."/>
            <person name="Zhao L."/>
        </authorList>
    </citation>
    <scope>NUCLEOTIDE SEQUENCE [LARGE SCALE GENOMIC DNA]</scope>
    <source>
        <strain evidence="8 9">21</strain>
    </source>
</reference>
<name>A0A2V1JSY6_EUBRA</name>
<feature type="transmembrane region" description="Helical" evidence="6">
    <location>
        <begin position="52"/>
        <end position="72"/>
    </location>
</feature>
<dbReference type="PANTHER" id="PTHR43385:SF1">
    <property type="entry name" value="RIBOFLAVIN TRANSPORTER RIBJ"/>
    <property type="match status" value="1"/>
</dbReference>
<evidence type="ECO:0000256" key="2">
    <source>
        <dbReference type="ARBA" id="ARBA00022448"/>
    </source>
</evidence>
<evidence type="ECO:0000256" key="6">
    <source>
        <dbReference type="SAM" id="Phobius"/>
    </source>
</evidence>
<dbReference type="EMBL" id="JRFU01000079">
    <property type="protein sequence ID" value="PWE86884.1"/>
    <property type="molecule type" value="Genomic_DNA"/>
</dbReference>
<keyword evidence="4 6" id="KW-1133">Transmembrane helix</keyword>
<organism evidence="8 9">
    <name type="scientific">Eubacterium ramulus</name>
    <dbReference type="NCBI Taxonomy" id="39490"/>
    <lineage>
        <taxon>Bacteria</taxon>
        <taxon>Bacillati</taxon>
        <taxon>Bacillota</taxon>
        <taxon>Clostridia</taxon>
        <taxon>Eubacteriales</taxon>
        <taxon>Eubacteriaceae</taxon>
        <taxon>Eubacterium</taxon>
    </lineage>
</organism>
<accession>A0A2V1JSY6</accession>
<evidence type="ECO:0000256" key="1">
    <source>
        <dbReference type="ARBA" id="ARBA00004651"/>
    </source>
</evidence>
<keyword evidence="2" id="KW-0813">Transport</keyword>
<dbReference type="Proteomes" id="UP000245288">
    <property type="component" value="Unassembled WGS sequence"/>
</dbReference>
<evidence type="ECO:0000256" key="3">
    <source>
        <dbReference type="ARBA" id="ARBA00022692"/>
    </source>
</evidence>
<dbReference type="RefSeq" id="WP_109215463.1">
    <property type="nucleotide sequence ID" value="NZ_CABMEW010000005.1"/>
</dbReference>
<dbReference type="InterPro" id="IPR052983">
    <property type="entry name" value="MFS_Riboflavin_Transporter"/>
</dbReference>
<dbReference type="OrthoDB" id="182417at2"/>
<dbReference type="Gene3D" id="1.20.1250.20">
    <property type="entry name" value="MFS general substrate transporter like domains"/>
    <property type="match status" value="2"/>
</dbReference>
<feature type="transmembrane region" description="Helical" evidence="6">
    <location>
        <begin position="362"/>
        <end position="384"/>
    </location>
</feature>
<dbReference type="PANTHER" id="PTHR43385">
    <property type="entry name" value="RIBOFLAVIN TRANSPORTER RIBJ"/>
    <property type="match status" value="1"/>
</dbReference>
<dbReference type="PROSITE" id="PS50850">
    <property type="entry name" value="MFS"/>
    <property type="match status" value="1"/>
</dbReference>
<comment type="caution">
    <text evidence="8">The sequence shown here is derived from an EMBL/GenBank/DDBJ whole genome shotgun (WGS) entry which is preliminary data.</text>
</comment>
<dbReference type="SUPFAM" id="SSF103473">
    <property type="entry name" value="MFS general substrate transporter"/>
    <property type="match status" value="1"/>
</dbReference>
<dbReference type="InterPro" id="IPR036259">
    <property type="entry name" value="MFS_trans_sf"/>
</dbReference>
<feature type="transmembrane region" description="Helical" evidence="6">
    <location>
        <begin position="302"/>
        <end position="320"/>
    </location>
</feature>
<evidence type="ECO:0000256" key="5">
    <source>
        <dbReference type="ARBA" id="ARBA00023136"/>
    </source>
</evidence>
<protein>
    <recommendedName>
        <fullName evidence="7">Major facilitator superfamily (MFS) profile domain-containing protein</fullName>
    </recommendedName>
</protein>
<evidence type="ECO:0000256" key="4">
    <source>
        <dbReference type="ARBA" id="ARBA00022989"/>
    </source>
</evidence>
<proteinExistence type="predicted"/>
<comment type="subcellular location">
    <subcellularLocation>
        <location evidence="1">Cell membrane</location>
        <topology evidence="1">Multi-pass membrane protein</topology>
    </subcellularLocation>
</comment>
<keyword evidence="5 6" id="KW-0472">Membrane</keyword>
<feature type="transmembrane region" description="Helical" evidence="6">
    <location>
        <begin position="390"/>
        <end position="407"/>
    </location>
</feature>
<feature type="transmembrane region" description="Helical" evidence="6">
    <location>
        <begin position="14"/>
        <end position="32"/>
    </location>
</feature>
<feature type="transmembrane region" description="Helical" evidence="6">
    <location>
        <begin position="326"/>
        <end position="350"/>
    </location>
</feature>
<evidence type="ECO:0000313" key="8">
    <source>
        <dbReference type="EMBL" id="PWE86884.1"/>
    </source>
</evidence>
<keyword evidence="3 6" id="KW-0812">Transmembrane</keyword>
<gene>
    <name evidence="8" type="ORF">LG34_07330</name>
</gene>
<evidence type="ECO:0000313" key="9">
    <source>
        <dbReference type="Proteomes" id="UP000245288"/>
    </source>
</evidence>
<dbReference type="InterPro" id="IPR011701">
    <property type="entry name" value="MFS"/>
</dbReference>
<feature type="transmembrane region" description="Helical" evidence="6">
    <location>
        <begin position="79"/>
        <end position="98"/>
    </location>
</feature>
<dbReference type="GO" id="GO:0005886">
    <property type="term" value="C:plasma membrane"/>
    <property type="evidence" value="ECO:0007669"/>
    <property type="project" value="UniProtKB-SubCell"/>
</dbReference>
<dbReference type="AlphaFoldDB" id="A0A2V1JSY6"/>